<protein>
    <submittedName>
        <fullName evidence="2">Uncharacterized protein</fullName>
    </submittedName>
</protein>
<evidence type="ECO:0000313" key="3">
    <source>
        <dbReference type="Proteomes" id="UP000297777"/>
    </source>
</evidence>
<dbReference type="OrthoDB" id="341259at2759"/>
<proteinExistence type="predicted"/>
<gene>
    <name evidence="2" type="ORF">BTUL_0086g00560</name>
</gene>
<dbReference type="Proteomes" id="UP000297777">
    <property type="component" value="Unassembled WGS sequence"/>
</dbReference>
<keyword evidence="3" id="KW-1185">Reference proteome</keyword>
<dbReference type="EMBL" id="PQXH01000086">
    <property type="protein sequence ID" value="TGO12580.1"/>
    <property type="molecule type" value="Genomic_DNA"/>
</dbReference>
<dbReference type="AlphaFoldDB" id="A0A4Z1ELZ8"/>
<feature type="compositionally biased region" description="Polar residues" evidence="1">
    <location>
        <begin position="13"/>
        <end position="33"/>
    </location>
</feature>
<evidence type="ECO:0000313" key="2">
    <source>
        <dbReference type="EMBL" id="TGO12580.1"/>
    </source>
</evidence>
<evidence type="ECO:0000256" key="1">
    <source>
        <dbReference type="SAM" id="MobiDB-lite"/>
    </source>
</evidence>
<organism evidence="2 3">
    <name type="scientific">Botrytis tulipae</name>
    <dbReference type="NCBI Taxonomy" id="87230"/>
    <lineage>
        <taxon>Eukaryota</taxon>
        <taxon>Fungi</taxon>
        <taxon>Dikarya</taxon>
        <taxon>Ascomycota</taxon>
        <taxon>Pezizomycotina</taxon>
        <taxon>Leotiomycetes</taxon>
        <taxon>Helotiales</taxon>
        <taxon>Sclerotiniaceae</taxon>
        <taxon>Botrytis</taxon>
    </lineage>
</organism>
<name>A0A4Z1ELZ8_9HELO</name>
<sequence>MSGSFQPVIAPKNGSNMTRANSTVSPEQKSLRGQSVRAMRSEWIGDASTKGVKVIKTISVRKGPVMRLADGSLQAIIEKGRSGTITNIDVKATELRENIAVLQEDSVQVTVKRLDKSGQGGKQEVECLRKFEGKMLRRLRKQLQRLKARSNLILLFDDENFQANDGTKWNAPGEKTPSEINISERFSRSVGKCREGKRGDADVDDHSVAHTPNIFAVIDVKTLESADRSPNAFADNIDSLFSLLEKTSLQNS</sequence>
<accession>A0A4Z1ELZ8</accession>
<comment type="caution">
    <text evidence="2">The sequence shown here is derived from an EMBL/GenBank/DDBJ whole genome shotgun (WGS) entry which is preliminary data.</text>
</comment>
<feature type="region of interest" description="Disordered" evidence="1">
    <location>
        <begin position="1"/>
        <end position="36"/>
    </location>
</feature>
<reference evidence="2 3" key="1">
    <citation type="submission" date="2017-12" db="EMBL/GenBank/DDBJ databases">
        <title>Comparative genomics of Botrytis spp.</title>
        <authorList>
            <person name="Valero-Jimenez C.A."/>
            <person name="Tapia P."/>
            <person name="Veloso J."/>
            <person name="Silva-Moreno E."/>
            <person name="Staats M."/>
            <person name="Valdes J.H."/>
            <person name="Van Kan J.A.L."/>
        </authorList>
    </citation>
    <scope>NUCLEOTIDE SEQUENCE [LARGE SCALE GENOMIC DNA]</scope>
    <source>
        <strain evidence="2 3">Bt9001</strain>
    </source>
</reference>